<dbReference type="Proteomes" id="UP000016660">
    <property type="component" value="Unassembled WGS sequence"/>
</dbReference>
<accession>A0ABN0NUY8</accession>
<reference evidence="1 2" key="1">
    <citation type="submission" date="2013-06" db="EMBL/GenBank/DDBJ databases">
        <authorList>
            <person name="Weinstock G."/>
            <person name="Sodergren E."/>
            <person name="Lobos E.A."/>
            <person name="Fulton L."/>
            <person name="Fulton R."/>
            <person name="Courtney L."/>
            <person name="Fronick C."/>
            <person name="O'Laughlin M."/>
            <person name="Godfrey J."/>
            <person name="Wilson R.M."/>
            <person name="Miner T."/>
            <person name="Farmer C."/>
            <person name="Delehaunty K."/>
            <person name="Cordes M."/>
            <person name="Minx P."/>
            <person name="Tomlinson C."/>
            <person name="Chen J."/>
            <person name="Wollam A."/>
            <person name="Pepin K.H."/>
            <person name="Bhonagiri V."/>
            <person name="Zhang X."/>
            <person name="Warren W."/>
            <person name="Mitreva M."/>
            <person name="Mardis E.R."/>
            <person name="Wilson R.K."/>
        </authorList>
    </citation>
    <scope>NUCLEOTIDE SEQUENCE [LARGE SCALE GENOMIC DNA]</scope>
    <source>
        <strain evidence="1 2">ATCC 29426</strain>
    </source>
</reference>
<comment type="caution">
    <text evidence="1">The sequence shown here is derived from an EMBL/GenBank/DDBJ whole genome shotgun (WGS) entry which is preliminary data.</text>
</comment>
<dbReference type="EMBL" id="AWUY01000018">
    <property type="protein sequence ID" value="ERJ80698.1"/>
    <property type="molecule type" value="Genomic_DNA"/>
</dbReference>
<evidence type="ECO:0000313" key="2">
    <source>
        <dbReference type="Proteomes" id="UP000016660"/>
    </source>
</evidence>
<keyword evidence="2" id="KW-1185">Reference proteome</keyword>
<proteinExistence type="predicted"/>
<evidence type="ECO:0000313" key="1">
    <source>
        <dbReference type="EMBL" id="ERJ80698.1"/>
    </source>
</evidence>
<name>A0ABN0NUY8_9BACT</name>
<gene>
    <name evidence="1" type="ORF">HMPREF0653_00282</name>
</gene>
<protein>
    <submittedName>
        <fullName evidence="1">Uncharacterized protein</fullName>
    </submittedName>
</protein>
<sequence length="85" mass="9798">SAPALNVFLKIYHIKIICEYLWKDTTQQLLGLHDAKLTNTYEIMCMRGEGKQLGFTTVPIVIQNNTLKDTKRRMIAHSPSLFVIY</sequence>
<feature type="non-terminal residue" evidence="1">
    <location>
        <position position="1"/>
    </location>
</feature>
<organism evidence="1 2">
    <name type="scientific">Prevotella disiens JCM 6334 = ATCC 29426</name>
    <dbReference type="NCBI Taxonomy" id="1235811"/>
    <lineage>
        <taxon>Bacteria</taxon>
        <taxon>Pseudomonadati</taxon>
        <taxon>Bacteroidota</taxon>
        <taxon>Bacteroidia</taxon>
        <taxon>Bacteroidales</taxon>
        <taxon>Prevotellaceae</taxon>
        <taxon>Prevotella</taxon>
    </lineage>
</organism>